<proteinExistence type="predicted"/>
<accession>A0A9D4B8C4</accession>
<keyword evidence="1" id="KW-1133">Transmembrane helix</keyword>
<organism evidence="2 3">
    <name type="scientific">Mauremys mutica</name>
    <name type="common">yellowpond turtle</name>
    <dbReference type="NCBI Taxonomy" id="74926"/>
    <lineage>
        <taxon>Eukaryota</taxon>
        <taxon>Metazoa</taxon>
        <taxon>Chordata</taxon>
        <taxon>Craniata</taxon>
        <taxon>Vertebrata</taxon>
        <taxon>Euteleostomi</taxon>
        <taxon>Archelosauria</taxon>
        <taxon>Testudinata</taxon>
        <taxon>Testudines</taxon>
        <taxon>Cryptodira</taxon>
        <taxon>Durocryptodira</taxon>
        <taxon>Testudinoidea</taxon>
        <taxon>Geoemydidae</taxon>
        <taxon>Geoemydinae</taxon>
        <taxon>Mauremys</taxon>
    </lineage>
</organism>
<reference evidence="2" key="1">
    <citation type="submission" date="2021-09" db="EMBL/GenBank/DDBJ databases">
        <title>The genome of Mauremys mutica provides insights into the evolution of semi-aquatic lifestyle.</title>
        <authorList>
            <person name="Gong S."/>
            <person name="Gao Y."/>
        </authorList>
    </citation>
    <scope>NUCLEOTIDE SEQUENCE</scope>
    <source>
        <strain evidence="2">MM-2020</strain>
        <tissue evidence="2">Muscle</tissue>
    </source>
</reference>
<dbReference type="Proteomes" id="UP000827986">
    <property type="component" value="Unassembled WGS sequence"/>
</dbReference>
<name>A0A9D4B8C4_9SAUR</name>
<comment type="caution">
    <text evidence="2">The sequence shown here is derived from an EMBL/GenBank/DDBJ whole genome shotgun (WGS) entry which is preliminary data.</text>
</comment>
<sequence>MDFTVHGCMQACILYIMATSVFFSKIFVSYGMESLNLNASCTGSSKVKLTGIVDFEALSGLSTNSKILRSFALLLSGLHNETHEKKNNRWRLHENRRKSWEKGKMHRTERESGEYKGRKILCWEGGEHS</sequence>
<keyword evidence="3" id="KW-1185">Reference proteome</keyword>
<protein>
    <submittedName>
        <fullName evidence="2">Uncharacterized protein</fullName>
    </submittedName>
</protein>
<dbReference type="AlphaFoldDB" id="A0A9D4B8C4"/>
<evidence type="ECO:0000313" key="3">
    <source>
        <dbReference type="Proteomes" id="UP000827986"/>
    </source>
</evidence>
<evidence type="ECO:0000313" key="2">
    <source>
        <dbReference type="EMBL" id="KAH1184993.1"/>
    </source>
</evidence>
<keyword evidence="1" id="KW-0472">Membrane</keyword>
<dbReference type="EMBL" id="JAHDVG010000464">
    <property type="protein sequence ID" value="KAH1184993.1"/>
    <property type="molecule type" value="Genomic_DNA"/>
</dbReference>
<evidence type="ECO:0000256" key="1">
    <source>
        <dbReference type="SAM" id="Phobius"/>
    </source>
</evidence>
<keyword evidence="1" id="KW-0812">Transmembrane</keyword>
<gene>
    <name evidence="2" type="ORF">KIL84_012934</name>
</gene>
<feature type="transmembrane region" description="Helical" evidence="1">
    <location>
        <begin position="12"/>
        <end position="32"/>
    </location>
</feature>